<sequence>MASLTALPTELLIQIASYLDKDDSCAVRLSSKRLAATASYMLFHTIRLYPSPKSIEKYYAFLESPELNKSVRHVYLNTVEEIAKEEEHSGQAELSTECRDAFESFGRFPNLKSASLRFSNNATSGRVRVRPGEDSMQYSNWPQTTEFRRTILDQFFKTLADPALSNVKDISIRNLQNINDPALVNSKHFKHVMSRLTSLRLYIATEHYAEAPEEEFLLPE</sequence>
<dbReference type="CDD" id="cd09917">
    <property type="entry name" value="F-box_SF"/>
    <property type="match status" value="1"/>
</dbReference>
<protein>
    <recommendedName>
        <fullName evidence="1">F-box domain-containing protein</fullName>
    </recommendedName>
</protein>
<dbReference type="PANTHER" id="PTHR42057:SF2">
    <property type="entry name" value="F-BOX DOMAIN PROTEIN (AFU_ORTHOLOGUE AFUA_4G00200)-RELATED"/>
    <property type="match status" value="1"/>
</dbReference>
<feature type="domain" description="F-box" evidence="1">
    <location>
        <begin position="1"/>
        <end position="46"/>
    </location>
</feature>
<accession>A0ABR3T737</accession>
<dbReference type="PROSITE" id="PS50181">
    <property type="entry name" value="FBOX"/>
    <property type="match status" value="1"/>
</dbReference>
<reference evidence="2 3" key="1">
    <citation type="journal article" date="2023" name="Plant Dis.">
        <title>First Report of Diplodia intermedia Causing Canker and Dieback Diseases on Apple Trees in Canada.</title>
        <authorList>
            <person name="Ellouze W."/>
            <person name="Ilyukhin E."/>
            <person name="Sulman M."/>
            <person name="Ali S."/>
        </authorList>
    </citation>
    <scope>NUCLEOTIDE SEQUENCE [LARGE SCALE GENOMIC DNA]</scope>
    <source>
        <strain evidence="2 3">M45-28</strain>
    </source>
</reference>
<dbReference type="InterPro" id="IPR001810">
    <property type="entry name" value="F-box_dom"/>
</dbReference>
<gene>
    <name evidence="2" type="ORF">SLS58_010463</name>
</gene>
<name>A0ABR3T737_9PEZI</name>
<dbReference type="EMBL" id="JAKEKT020000123">
    <property type="protein sequence ID" value="KAL1635011.1"/>
    <property type="molecule type" value="Genomic_DNA"/>
</dbReference>
<evidence type="ECO:0000313" key="3">
    <source>
        <dbReference type="Proteomes" id="UP001521184"/>
    </source>
</evidence>
<evidence type="ECO:0000313" key="2">
    <source>
        <dbReference type="EMBL" id="KAL1635011.1"/>
    </source>
</evidence>
<dbReference type="SUPFAM" id="SSF81383">
    <property type="entry name" value="F-box domain"/>
    <property type="match status" value="1"/>
</dbReference>
<dbReference type="InterPro" id="IPR036047">
    <property type="entry name" value="F-box-like_dom_sf"/>
</dbReference>
<proteinExistence type="predicted"/>
<organism evidence="2 3">
    <name type="scientific">Diplodia intermedia</name>
    <dbReference type="NCBI Taxonomy" id="856260"/>
    <lineage>
        <taxon>Eukaryota</taxon>
        <taxon>Fungi</taxon>
        <taxon>Dikarya</taxon>
        <taxon>Ascomycota</taxon>
        <taxon>Pezizomycotina</taxon>
        <taxon>Dothideomycetes</taxon>
        <taxon>Dothideomycetes incertae sedis</taxon>
        <taxon>Botryosphaeriales</taxon>
        <taxon>Botryosphaeriaceae</taxon>
        <taxon>Diplodia</taxon>
    </lineage>
</organism>
<comment type="caution">
    <text evidence="2">The sequence shown here is derived from an EMBL/GenBank/DDBJ whole genome shotgun (WGS) entry which is preliminary data.</text>
</comment>
<evidence type="ECO:0000259" key="1">
    <source>
        <dbReference type="PROSITE" id="PS50181"/>
    </source>
</evidence>
<dbReference type="Proteomes" id="UP001521184">
    <property type="component" value="Unassembled WGS sequence"/>
</dbReference>
<dbReference type="Pfam" id="PF12937">
    <property type="entry name" value="F-box-like"/>
    <property type="match status" value="1"/>
</dbReference>
<dbReference type="PANTHER" id="PTHR42057">
    <property type="entry name" value="F-BOX DOMAIN PROTEIN (AFU_ORTHOLOGUE AFUA_4G00200)"/>
    <property type="match status" value="1"/>
</dbReference>
<keyword evidence="3" id="KW-1185">Reference proteome</keyword>